<dbReference type="AlphaFoldDB" id="A0A2T0W3R8"/>
<evidence type="ECO:0000259" key="1">
    <source>
        <dbReference type="PROSITE" id="PS50943"/>
    </source>
</evidence>
<dbReference type="InterPro" id="IPR053163">
    <property type="entry name" value="HTH-type_regulator_Rgg"/>
</dbReference>
<protein>
    <submittedName>
        <fullName evidence="2">Helix-turn-helix protein</fullName>
    </submittedName>
</protein>
<dbReference type="EMBL" id="PVTO01000022">
    <property type="protein sequence ID" value="PRY80108.1"/>
    <property type="molecule type" value="Genomic_DNA"/>
</dbReference>
<dbReference type="Pfam" id="PF01381">
    <property type="entry name" value="HTH_3"/>
    <property type="match status" value="1"/>
</dbReference>
<dbReference type="SUPFAM" id="SSF48452">
    <property type="entry name" value="TPR-like"/>
    <property type="match status" value="1"/>
</dbReference>
<dbReference type="Pfam" id="PF21259">
    <property type="entry name" value="Rgg_C"/>
    <property type="match status" value="1"/>
</dbReference>
<dbReference type="InterPro" id="IPR010982">
    <property type="entry name" value="Lambda_DNA-bd_dom_sf"/>
</dbReference>
<dbReference type="GO" id="GO:0003677">
    <property type="term" value="F:DNA binding"/>
    <property type="evidence" value="ECO:0007669"/>
    <property type="project" value="InterPro"/>
</dbReference>
<dbReference type="PANTHER" id="PTHR37038">
    <property type="entry name" value="TRANSCRIPTIONAL REGULATOR-RELATED"/>
    <property type="match status" value="1"/>
</dbReference>
<evidence type="ECO:0000313" key="3">
    <source>
        <dbReference type="Proteomes" id="UP000238205"/>
    </source>
</evidence>
<dbReference type="InterPro" id="IPR010057">
    <property type="entry name" value="Transcription_activator_Rgg_C"/>
</dbReference>
<dbReference type="PROSITE" id="PS50943">
    <property type="entry name" value="HTH_CROC1"/>
    <property type="match status" value="1"/>
</dbReference>
<name>A0A2T0W3R8_9LACT</name>
<organism evidence="2 3">
    <name type="scientific">Alkalibacterium olivapovliticus</name>
    <dbReference type="NCBI Taxonomy" id="99907"/>
    <lineage>
        <taxon>Bacteria</taxon>
        <taxon>Bacillati</taxon>
        <taxon>Bacillota</taxon>
        <taxon>Bacilli</taxon>
        <taxon>Lactobacillales</taxon>
        <taxon>Carnobacteriaceae</taxon>
        <taxon>Alkalibacterium</taxon>
    </lineage>
</organism>
<dbReference type="SMART" id="SM00530">
    <property type="entry name" value="HTH_XRE"/>
    <property type="match status" value="1"/>
</dbReference>
<proteinExistence type="predicted"/>
<dbReference type="OrthoDB" id="2360592at2"/>
<dbReference type="InterPro" id="IPR001387">
    <property type="entry name" value="Cro/C1-type_HTH"/>
</dbReference>
<dbReference type="RefSeq" id="WP_106195093.1">
    <property type="nucleotide sequence ID" value="NZ_PVTO01000022.1"/>
</dbReference>
<reference evidence="2 3" key="1">
    <citation type="submission" date="2018-03" db="EMBL/GenBank/DDBJ databases">
        <title>Genomic Encyclopedia of Archaeal and Bacterial Type Strains, Phase II (KMG-II): from individual species to whole genera.</title>
        <authorList>
            <person name="Goeker M."/>
        </authorList>
    </citation>
    <scope>NUCLEOTIDE SEQUENCE [LARGE SCALE GENOMIC DNA]</scope>
    <source>
        <strain evidence="2 3">DSM 13175</strain>
    </source>
</reference>
<accession>A0A2T0W3R8</accession>
<gene>
    <name evidence="2" type="ORF">CLV38_12244</name>
</gene>
<dbReference type="SUPFAM" id="SSF47413">
    <property type="entry name" value="lambda repressor-like DNA-binding domains"/>
    <property type="match status" value="1"/>
</dbReference>
<comment type="caution">
    <text evidence="2">The sequence shown here is derived from an EMBL/GenBank/DDBJ whole genome shotgun (WGS) entry which is preliminary data.</text>
</comment>
<keyword evidence="3" id="KW-1185">Reference proteome</keyword>
<feature type="domain" description="HTH cro/C1-type" evidence="1">
    <location>
        <begin position="12"/>
        <end position="65"/>
    </location>
</feature>
<dbReference type="PANTHER" id="PTHR37038:SF13">
    <property type="entry name" value="HTH CRO_C1-TYPE DOMAIN-CONTAINING PROTEIN"/>
    <property type="match status" value="1"/>
</dbReference>
<dbReference type="CDD" id="cd00093">
    <property type="entry name" value="HTH_XRE"/>
    <property type="match status" value="1"/>
</dbReference>
<dbReference type="InterPro" id="IPR011990">
    <property type="entry name" value="TPR-like_helical_dom_sf"/>
</dbReference>
<dbReference type="Proteomes" id="UP000238205">
    <property type="component" value="Unassembled WGS sequence"/>
</dbReference>
<dbReference type="Gene3D" id="1.10.260.40">
    <property type="entry name" value="lambda repressor-like DNA-binding domains"/>
    <property type="match status" value="1"/>
</dbReference>
<dbReference type="Gene3D" id="1.25.40.10">
    <property type="entry name" value="Tetratricopeptide repeat domain"/>
    <property type="match status" value="1"/>
</dbReference>
<sequence length="297" mass="35104">MAENYYQLGHTLKKIRENKHYTQQEVADSTMSRSNYTKLEHDEINPNIVKFFAILDYMDLDANEFSFFLNDYSLTPKETVFYLFKEMEQRPTLSYLQNLIEASEALLEEREDHITRDILNIVLAYKALLEHKDIKKAKTFADKAWSRLKKLDKFYLSELYLLNRIIFLFDIETAISLVDMALKELENYYCFREAKQLRLSFLSNLSCLLIEYEMYSKAMEYIDILIAESKKEYDTIMLGAAIVRKGLCKSAEGQEDEPESDFNLAVEMFEMIDRHDLIEEIKTNPRIVSNPYGYIDF</sequence>
<evidence type="ECO:0000313" key="2">
    <source>
        <dbReference type="EMBL" id="PRY80108.1"/>
    </source>
</evidence>